<dbReference type="PANTHER" id="PTHR43774:SF1">
    <property type="entry name" value="PEPTIDE METHIONINE SULFOXIDE REDUCTASE MSRA 2"/>
    <property type="match status" value="1"/>
</dbReference>
<dbReference type="AlphaFoldDB" id="I4B8Q6"/>
<sequence length="214" mass="24393">MYQRKLGLLIMFAAITCGKKAEAGVRGSDGFSLPRPYVQSDKSLRVAVFAGGCFWCMEPPFEKLAGVKAVISGYAGGSEKNPTYDEVSYGRSSHVESVLVLYDPKVVSYEKLLAVFWQNINPEQDDGQFYDRGPQYMTYIFYANEAERQLAEKSKADLLATKKFSRIATRLAPATAFWPAEDYHQDYYKKNPDHYQRYRVGSGRDAYLRNKWQP</sequence>
<dbReference type="PANTHER" id="PTHR43774">
    <property type="entry name" value="PEPTIDE METHIONINE SULFOXIDE REDUCTASE"/>
    <property type="match status" value="1"/>
</dbReference>
<dbReference type="Gene3D" id="3.30.1060.10">
    <property type="entry name" value="Peptide methionine sulphoxide reductase MsrA"/>
    <property type="match status" value="1"/>
</dbReference>
<comment type="catalytic activity">
    <reaction evidence="3 4">
        <text>[thioredoxin]-disulfide + L-methionine + H2O = L-methionine (S)-S-oxide + [thioredoxin]-dithiol</text>
        <dbReference type="Rhea" id="RHEA:19993"/>
        <dbReference type="Rhea" id="RHEA-COMP:10698"/>
        <dbReference type="Rhea" id="RHEA-COMP:10700"/>
        <dbReference type="ChEBI" id="CHEBI:15377"/>
        <dbReference type="ChEBI" id="CHEBI:29950"/>
        <dbReference type="ChEBI" id="CHEBI:50058"/>
        <dbReference type="ChEBI" id="CHEBI:57844"/>
        <dbReference type="ChEBI" id="CHEBI:58772"/>
        <dbReference type="EC" id="1.8.4.11"/>
    </reaction>
</comment>
<gene>
    <name evidence="4" type="primary">msrA</name>
    <name evidence="6" type="ordered locus">Turpa_3024</name>
</gene>
<evidence type="ECO:0000313" key="6">
    <source>
        <dbReference type="EMBL" id="AFM13663.1"/>
    </source>
</evidence>
<evidence type="ECO:0000256" key="3">
    <source>
        <dbReference type="ARBA" id="ARBA00048782"/>
    </source>
</evidence>
<name>I4B8Q6_TURPD</name>
<dbReference type="PATRIC" id="fig|869212.3.peg.3049"/>
<dbReference type="GO" id="GO:0008113">
    <property type="term" value="F:peptide-methionine (S)-S-oxide reductase activity"/>
    <property type="evidence" value="ECO:0007669"/>
    <property type="project" value="UniProtKB-UniRule"/>
</dbReference>
<dbReference type="STRING" id="869212.Turpa_3024"/>
<evidence type="ECO:0000256" key="1">
    <source>
        <dbReference type="ARBA" id="ARBA00023002"/>
    </source>
</evidence>
<dbReference type="HAMAP" id="MF_01401">
    <property type="entry name" value="MsrA"/>
    <property type="match status" value="1"/>
</dbReference>
<dbReference type="Pfam" id="PF01625">
    <property type="entry name" value="PMSR"/>
    <property type="match status" value="1"/>
</dbReference>
<dbReference type="HOGENOM" id="CLU_031040_10_1_12"/>
<reference evidence="6 7" key="1">
    <citation type="submission" date="2012-06" db="EMBL/GenBank/DDBJ databases">
        <title>The complete chromosome of genome of Turneriella parva DSM 21527.</title>
        <authorList>
            <consortium name="US DOE Joint Genome Institute (JGI-PGF)"/>
            <person name="Lucas S."/>
            <person name="Han J."/>
            <person name="Lapidus A."/>
            <person name="Bruce D."/>
            <person name="Goodwin L."/>
            <person name="Pitluck S."/>
            <person name="Peters L."/>
            <person name="Kyrpides N."/>
            <person name="Mavromatis K."/>
            <person name="Ivanova N."/>
            <person name="Mikhailova N."/>
            <person name="Chertkov O."/>
            <person name="Detter J.C."/>
            <person name="Tapia R."/>
            <person name="Han C."/>
            <person name="Land M."/>
            <person name="Hauser L."/>
            <person name="Markowitz V."/>
            <person name="Cheng J.-F."/>
            <person name="Hugenholtz P."/>
            <person name="Woyke T."/>
            <person name="Wu D."/>
            <person name="Gronow S."/>
            <person name="Wellnitz S."/>
            <person name="Brambilla E."/>
            <person name="Klenk H.-P."/>
            <person name="Eisen J.A."/>
        </authorList>
    </citation>
    <scope>NUCLEOTIDE SEQUENCE [LARGE SCALE GENOMIC DNA]</scope>
    <source>
        <strain evidence="7">ATCC BAA-1111 / DSM 21527 / NCTC 11395 / H</strain>
    </source>
</reference>
<proteinExistence type="inferred from homology"/>
<organism evidence="6 7">
    <name type="scientific">Turneriella parva (strain ATCC BAA-1111 / DSM 21527 / NCTC 11395 / H)</name>
    <name type="common">Leptospira parva</name>
    <dbReference type="NCBI Taxonomy" id="869212"/>
    <lineage>
        <taxon>Bacteria</taxon>
        <taxon>Pseudomonadati</taxon>
        <taxon>Spirochaetota</taxon>
        <taxon>Spirochaetia</taxon>
        <taxon>Leptospirales</taxon>
        <taxon>Leptospiraceae</taxon>
        <taxon>Turneriella</taxon>
    </lineage>
</organism>
<dbReference type="Proteomes" id="UP000006048">
    <property type="component" value="Chromosome"/>
</dbReference>
<dbReference type="EC" id="1.8.4.11" evidence="4"/>
<dbReference type="SUPFAM" id="SSF55068">
    <property type="entry name" value="Peptide methionine sulfoxide reductase"/>
    <property type="match status" value="1"/>
</dbReference>
<dbReference type="EMBL" id="CP002959">
    <property type="protein sequence ID" value="AFM13663.1"/>
    <property type="molecule type" value="Genomic_DNA"/>
</dbReference>
<protein>
    <recommendedName>
        <fullName evidence="4">Peptide methionine sulfoxide reductase MsrA</fullName>
        <shortName evidence="4">Protein-methionine-S-oxide reductase</shortName>
        <ecNumber evidence="4">1.8.4.11</ecNumber>
    </recommendedName>
    <alternativeName>
        <fullName evidence="4">Peptide-methionine (S)-S-oxide reductase</fullName>
        <shortName evidence="4">Peptide Met(O) reductase</shortName>
    </alternativeName>
</protein>
<dbReference type="KEGG" id="tpx:Turpa_3024"/>
<dbReference type="InterPro" id="IPR036509">
    <property type="entry name" value="Met_Sox_Rdtase_MsrA_sf"/>
</dbReference>
<dbReference type="InterPro" id="IPR002569">
    <property type="entry name" value="Met_Sox_Rdtase_MsrA_dom"/>
</dbReference>
<evidence type="ECO:0000313" key="7">
    <source>
        <dbReference type="Proteomes" id="UP000006048"/>
    </source>
</evidence>
<evidence type="ECO:0000256" key="4">
    <source>
        <dbReference type="HAMAP-Rule" id="MF_01401"/>
    </source>
</evidence>
<comment type="function">
    <text evidence="4">Has an important function as a repair enzyme for proteins that have been inactivated by oxidation. Catalyzes the reversible oxidation-reduction of methionine sulfoxide in proteins to methionine.</text>
</comment>
<keyword evidence="1 4" id="KW-0560">Oxidoreductase</keyword>
<feature type="active site" evidence="4">
    <location>
        <position position="53"/>
    </location>
</feature>
<comment type="catalytic activity">
    <reaction evidence="2 4">
        <text>L-methionyl-[protein] + [thioredoxin]-disulfide + H2O = L-methionyl-(S)-S-oxide-[protein] + [thioredoxin]-dithiol</text>
        <dbReference type="Rhea" id="RHEA:14217"/>
        <dbReference type="Rhea" id="RHEA-COMP:10698"/>
        <dbReference type="Rhea" id="RHEA-COMP:10700"/>
        <dbReference type="Rhea" id="RHEA-COMP:12313"/>
        <dbReference type="Rhea" id="RHEA-COMP:12315"/>
        <dbReference type="ChEBI" id="CHEBI:15377"/>
        <dbReference type="ChEBI" id="CHEBI:16044"/>
        <dbReference type="ChEBI" id="CHEBI:29950"/>
        <dbReference type="ChEBI" id="CHEBI:44120"/>
        <dbReference type="ChEBI" id="CHEBI:50058"/>
        <dbReference type="EC" id="1.8.4.11"/>
    </reaction>
</comment>
<comment type="similarity">
    <text evidence="4">Belongs to the MsrA Met sulfoxide reductase family.</text>
</comment>
<feature type="domain" description="Peptide methionine sulphoxide reductase MsrA" evidence="5">
    <location>
        <begin position="47"/>
        <end position="196"/>
    </location>
</feature>
<accession>I4B8Q6</accession>
<evidence type="ECO:0000259" key="5">
    <source>
        <dbReference type="Pfam" id="PF01625"/>
    </source>
</evidence>
<evidence type="ECO:0000256" key="2">
    <source>
        <dbReference type="ARBA" id="ARBA00047806"/>
    </source>
</evidence>
<dbReference type="NCBIfam" id="TIGR00401">
    <property type="entry name" value="msrA"/>
    <property type="match status" value="1"/>
</dbReference>
<dbReference type="GO" id="GO:0033744">
    <property type="term" value="F:L-methionine:thioredoxin-disulfide S-oxidoreductase activity"/>
    <property type="evidence" value="ECO:0007669"/>
    <property type="project" value="RHEA"/>
</dbReference>
<keyword evidence="7" id="KW-1185">Reference proteome</keyword>